<dbReference type="PATRIC" id="fig|1766.6.peg.2163"/>
<evidence type="ECO:0000256" key="1">
    <source>
        <dbReference type="SAM" id="MobiDB-lite"/>
    </source>
</evidence>
<proteinExistence type="predicted"/>
<dbReference type="AlphaFoldDB" id="A0A0N9Y9C6"/>
<evidence type="ECO:0000313" key="2">
    <source>
        <dbReference type="EMBL" id="ALI26021.1"/>
    </source>
</evidence>
<protein>
    <submittedName>
        <fullName evidence="2">Uncharacterized protein</fullName>
    </submittedName>
</protein>
<accession>A0A0N9Y9C6</accession>
<keyword evidence="3" id="KW-1185">Reference proteome</keyword>
<dbReference type="STRING" id="1766.XA26_21760"/>
<sequence length="78" mass="8966">MSRAPGRSGSSPMPIRHDRQPAIPPDRIGSRCTRPGRSAQSCRIRRAVRLTPNRRREARSIRPRRDGPARPTARLRYR</sequence>
<feature type="region of interest" description="Disordered" evidence="1">
    <location>
        <begin position="1"/>
        <end position="78"/>
    </location>
</feature>
<name>A0A0N9Y9C6_MYCFO</name>
<feature type="compositionally biased region" description="Basic residues" evidence="1">
    <location>
        <begin position="43"/>
        <end position="53"/>
    </location>
</feature>
<organism evidence="2 3">
    <name type="scientific">Mycolicibacterium fortuitum</name>
    <name type="common">Mycobacterium fortuitum</name>
    <dbReference type="NCBI Taxonomy" id="1766"/>
    <lineage>
        <taxon>Bacteria</taxon>
        <taxon>Bacillati</taxon>
        <taxon>Actinomycetota</taxon>
        <taxon>Actinomycetes</taxon>
        <taxon>Mycobacteriales</taxon>
        <taxon>Mycobacteriaceae</taxon>
        <taxon>Mycolicibacterium</taxon>
    </lineage>
</organism>
<dbReference type="KEGG" id="mft:XA26_21760"/>
<reference evidence="2 3" key="1">
    <citation type="journal article" date="2015" name="MBio">
        <title>Enzymatic Degradation of Phenazines Can Generate Energy and Protect Sensitive Organisms from Toxicity.</title>
        <authorList>
            <person name="Costa K.C."/>
            <person name="Bergkessel M."/>
            <person name="Saunders S."/>
            <person name="Korlach J."/>
            <person name="Newman D.K."/>
        </authorList>
    </citation>
    <scope>NUCLEOTIDE SEQUENCE [LARGE SCALE GENOMIC DNA]</scope>
    <source>
        <strain evidence="2 3">CT6</strain>
    </source>
</reference>
<dbReference type="EMBL" id="CP011269">
    <property type="protein sequence ID" value="ALI26021.1"/>
    <property type="molecule type" value="Genomic_DNA"/>
</dbReference>
<evidence type="ECO:0000313" key="3">
    <source>
        <dbReference type="Proteomes" id="UP000057134"/>
    </source>
</evidence>
<dbReference type="Proteomes" id="UP000057134">
    <property type="component" value="Chromosome"/>
</dbReference>
<feature type="compositionally biased region" description="Basic and acidic residues" evidence="1">
    <location>
        <begin position="54"/>
        <end position="68"/>
    </location>
</feature>
<gene>
    <name evidence="2" type="ORF">XA26_21760</name>
</gene>